<reference evidence="2 3" key="1">
    <citation type="journal article" date="2019" name="Microb. Pathog.">
        <title>Comparison of VITEK 2, MALDI-TOF MS, 16S rRNA gene sequencing, and whole-genome sequencing for identification of Roseomonas mucosa.</title>
        <authorList>
            <person name="Rudolph W.W."/>
            <person name="Gunzer F."/>
            <person name="Trauth M."/>
            <person name="Bunk B."/>
            <person name="Bigge R."/>
            <person name="Schrottner P."/>
        </authorList>
    </citation>
    <scope>NUCLEOTIDE SEQUENCE [LARGE SCALE GENOMIC DNA]</scope>
    <source>
        <strain evidence="2 3">DSM 103800</strain>
    </source>
</reference>
<dbReference type="RefSeq" id="WP_314284082.1">
    <property type="nucleotide sequence ID" value="NZ_JAVVDO010000041.1"/>
</dbReference>
<comment type="caution">
    <text evidence="2">The sequence shown here is derived from an EMBL/GenBank/DDBJ whole genome shotgun (WGS) entry which is preliminary data.</text>
</comment>
<dbReference type="EMBL" id="JAVVDO010000041">
    <property type="protein sequence ID" value="MDT8333027.1"/>
    <property type="molecule type" value="Genomic_DNA"/>
</dbReference>
<feature type="region of interest" description="Disordered" evidence="1">
    <location>
        <begin position="26"/>
        <end position="56"/>
    </location>
</feature>
<accession>A0ABU3MJM6</accession>
<gene>
    <name evidence="2" type="ORF">RQ831_18395</name>
</gene>
<proteinExistence type="predicted"/>
<evidence type="ECO:0000313" key="2">
    <source>
        <dbReference type="EMBL" id="MDT8333027.1"/>
    </source>
</evidence>
<sequence length="56" mass="6709">MSPQAIREGGHLYRLEHQLMALEYARKNPRSEDHRRSVEARIKQTEQQIEEARHAR</sequence>
<name>A0ABU3MJM6_9PROT</name>
<evidence type="ECO:0000313" key="3">
    <source>
        <dbReference type="Proteomes" id="UP001258945"/>
    </source>
</evidence>
<organism evidence="2 3">
    <name type="scientific">Roseomonas gilardii</name>
    <dbReference type="NCBI Taxonomy" id="257708"/>
    <lineage>
        <taxon>Bacteria</taxon>
        <taxon>Pseudomonadati</taxon>
        <taxon>Pseudomonadota</taxon>
        <taxon>Alphaproteobacteria</taxon>
        <taxon>Acetobacterales</taxon>
        <taxon>Roseomonadaceae</taxon>
        <taxon>Roseomonas</taxon>
    </lineage>
</organism>
<protein>
    <submittedName>
        <fullName evidence="2">Uncharacterized protein</fullName>
    </submittedName>
</protein>
<evidence type="ECO:0000256" key="1">
    <source>
        <dbReference type="SAM" id="MobiDB-lite"/>
    </source>
</evidence>
<keyword evidence="3" id="KW-1185">Reference proteome</keyword>
<dbReference type="Proteomes" id="UP001258945">
    <property type="component" value="Unassembled WGS sequence"/>
</dbReference>